<organism evidence="2 3">
    <name type="scientific">Haemaphysalis longicornis</name>
    <name type="common">Bush tick</name>
    <dbReference type="NCBI Taxonomy" id="44386"/>
    <lineage>
        <taxon>Eukaryota</taxon>
        <taxon>Metazoa</taxon>
        <taxon>Ecdysozoa</taxon>
        <taxon>Arthropoda</taxon>
        <taxon>Chelicerata</taxon>
        <taxon>Arachnida</taxon>
        <taxon>Acari</taxon>
        <taxon>Parasitiformes</taxon>
        <taxon>Ixodida</taxon>
        <taxon>Ixodoidea</taxon>
        <taxon>Ixodidae</taxon>
        <taxon>Haemaphysalinae</taxon>
        <taxon>Haemaphysalis</taxon>
    </lineage>
</organism>
<keyword evidence="3" id="KW-1185">Reference proteome</keyword>
<comment type="caution">
    <text evidence="2">The sequence shown here is derived from an EMBL/GenBank/DDBJ whole genome shotgun (WGS) entry which is preliminary data.</text>
</comment>
<sequence>MSFQARTGATCSSCLKARTQLIRRKYKLKLGDAAKRRKASLHKKNLRQSNQRLKTQLRVTKHQLMEMKKANRNIKEQAFEKRIEELQPKQQKAALYFFRASKRKGMRGMDFTRDLILECLFMNMKSPQLYNYIRKSKILVLPCKNTLRKYLSAYKTGFSFCTKVLAGLKQRTRNMDILKRHGGILVTFQ</sequence>
<proteinExistence type="predicted"/>
<keyword evidence="1" id="KW-0175">Coiled coil</keyword>
<evidence type="ECO:0000313" key="3">
    <source>
        <dbReference type="Proteomes" id="UP000821853"/>
    </source>
</evidence>
<accession>A0A9J6FZQ2</accession>
<dbReference type="VEuPathDB" id="VectorBase:HLOH_065089"/>
<gene>
    <name evidence="2" type="ORF">HPB48_022420</name>
</gene>
<dbReference type="EMBL" id="JABSTR010000005">
    <property type="protein sequence ID" value="KAH9371638.1"/>
    <property type="molecule type" value="Genomic_DNA"/>
</dbReference>
<reference evidence="2 3" key="1">
    <citation type="journal article" date="2020" name="Cell">
        <title>Large-Scale Comparative Analyses of Tick Genomes Elucidate Their Genetic Diversity and Vector Capacities.</title>
        <authorList>
            <consortium name="Tick Genome and Microbiome Consortium (TIGMIC)"/>
            <person name="Jia N."/>
            <person name="Wang J."/>
            <person name="Shi W."/>
            <person name="Du L."/>
            <person name="Sun Y."/>
            <person name="Zhan W."/>
            <person name="Jiang J.F."/>
            <person name="Wang Q."/>
            <person name="Zhang B."/>
            <person name="Ji P."/>
            <person name="Bell-Sakyi L."/>
            <person name="Cui X.M."/>
            <person name="Yuan T.T."/>
            <person name="Jiang B.G."/>
            <person name="Yang W.F."/>
            <person name="Lam T.T."/>
            <person name="Chang Q.C."/>
            <person name="Ding S.J."/>
            <person name="Wang X.J."/>
            <person name="Zhu J.G."/>
            <person name="Ruan X.D."/>
            <person name="Zhao L."/>
            <person name="Wei J.T."/>
            <person name="Ye R.Z."/>
            <person name="Que T.C."/>
            <person name="Du C.H."/>
            <person name="Zhou Y.H."/>
            <person name="Cheng J.X."/>
            <person name="Dai P.F."/>
            <person name="Guo W.B."/>
            <person name="Han X.H."/>
            <person name="Huang E.J."/>
            <person name="Li L.F."/>
            <person name="Wei W."/>
            <person name="Gao Y.C."/>
            <person name="Liu J.Z."/>
            <person name="Shao H.Z."/>
            <person name="Wang X."/>
            <person name="Wang C.C."/>
            <person name="Yang T.C."/>
            <person name="Huo Q.B."/>
            <person name="Li W."/>
            <person name="Chen H.Y."/>
            <person name="Chen S.E."/>
            <person name="Zhou L.G."/>
            <person name="Ni X.B."/>
            <person name="Tian J.H."/>
            <person name="Sheng Y."/>
            <person name="Liu T."/>
            <person name="Pan Y.S."/>
            <person name="Xia L.Y."/>
            <person name="Li J."/>
            <person name="Zhao F."/>
            <person name="Cao W.C."/>
        </authorList>
    </citation>
    <scope>NUCLEOTIDE SEQUENCE [LARGE SCALE GENOMIC DNA]</scope>
    <source>
        <strain evidence="2">HaeL-2018</strain>
    </source>
</reference>
<dbReference type="Proteomes" id="UP000821853">
    <property type="component" value="Chromosome 3"/>
</dbReference>
<dbReference type="AlphaFoldDB" id="A0A9J6FZQ2"/>
<name>A0A9J6FZQ2_HAELO</name>
<protein>
    <submittedName>
        <fullName evidence="2">Uncharacterized protein</fullName>
    </submittedName>
</protein>
<evidence type="ECO:0000256" key="1">
    <source>
        <dbReference type="SAM" id="Coils"/>
    </source>
</evidence>
<feature type="coiled-coil region" evidence="1">
    <location>
        <begin position="43"/>
        <end position="77"/>
    </location>
</feature>
<evidence type="ECO:0000313" key="2">
    <source>
        <dbReference type="EMBL" id="KAH9371638.1"/>
    </source>
</evidence>